<dbReference type="OrthoDB" id="285364at2"/>
<dbReference type="Gene3D" id="2.170.150.40">
    <property type="entry name" value="Domain of unknown function (DUF427)"/>
    <property type="match status" value="1"/>
</dbReference>
<dbReference type="InterPro" id="IPR007361">
    <property type="entry name" value="DUF427"/>
</dbReference>
<dbReference type="Proteomes" id="UP000002218">
    <property type="component" value="Chromosome"/>
</dbReference>
<reference evidence="4" key="1">
    <citation type="submission" date="2009-09" db="EMBL/GenBank/DDBJ databases">
        <title>The complete genome of Nakamurella multipartita DSM 44233.</title>
        <authorList>
            <consortium name="US DOE Joint Genome Institute (JGI-PGF)"/>
            <person name="Lucas S."/>
            <person name="Copeland A."/>
            <person name="Lapidus A."/>
            <person name="Glavina del Rio T."/>
            <person name="Dalin E."/>
            <person name="Tice H."/>
            <person name="Bruce D."/>
            <person name="Goodwin L."/>
            <person name="Pitluck S."/>
            <person name="Kyrpides N."/>
            <person name="Mavromatis K."/>
            <person name="Ivanova N."/>
            <person name="Ovchinnikova G."/>
            <person name="Sims D."/>
            <person name="Meincke L."/>
            <person name="Brettin T."/>
            <person name="Detter J.C."/>
            <person name="Han C."/>
            <person name="Larimer F."/>
            <person name="Land M."/>
            <person name="Hauser L."/>
            <person name="Markowitz V."/>
            <person name="Cheng J.-F."/>
            <person name="Hugenholtz P."/>
            <person name="Woyke T."/>
            <person name="Wu D."/>
            <person name="Klenk H.-P."/>
            <person name="Eisen J.A."/>
        </authorList>
    </citation>
    <scope>NUCLEOTIDE SEQUENCE [LARGE SCALE GENOMIC DNA]</scope>
    <source>
        <strain evidence="4">ATCC 700099 / DSM 44233 / CIP 104796 / JCM 9543 / NBRC 105858 / Y-104</strain>
    </source>
</reference>
<dbReference type="RefSeq" id="WP_015748132.1">
    <property type="nucleotide sequence ID" value="NC_013235.1"/>
</dbReference>
<dbReference type="InParanoid" id="C8X9V0"/>
<evidence type="ECO:0000313" key="3">
    <source>
        <dbReference type="EMBL" id="ACV79258.1"/>
    </source>
</evidence>
<organism evidence="3 4">
    <name type="scientific">Nakamurella multipartita (strain ATCC 700099 / DSM 44233 / CIP 104796 / JCM 9543 / NBRC 105858 / Y-104)</name>
    <name type="common">Microsphaera multipartita</name>
    <dbReference type="NCBI Taxonomy" id="479431"/>
    <lineage>
        <taxon>Bacteria</taxon>
        <taxon>Bacillati</taxon>
        <taxon>Actinomycetota</taxon>
        <taxon>Actinomycetes</taxon>
        <taxon>Nakamurellales</taxon>
        <taxon>Nakamurellaceae</taxon>
        <taxon>Nakamurella</taxon>
    </lineage>
</organism>
<feature type="domain" description="DUF427" evidence="2">
    <location>
        <begin position="46"/>
        <end position="134"/>
    </location>
</feature>
<evidence type="ECO:0000256" key="1">
    <source>
        <dbReference type="SAM" id="MobiDB-lite"/>
    </source>
</evidence>
<protein>
    <recommendedName>
        <fullName evidence="2">DUF427 domain-containing protein</fullName>
    </recommendedName>
</protein>
<feature type="region of interest" description="Disordered" evidence="1">
    <location>
        <begin position="1"/>
        <end position="26"/>
    </location>
</feature>
<evidence type="ECO:0000313" key="4">
    <source>
        <dbReference type="Proteomes" id="UP000002218"/>
    </source>
</evidence>
<reference evidence="3 4" key="2">
    <citation type="journal article" date="2010" name="Stand. Genomic Sci.">
        <title>Complete genome sequence of Nakamurella multipartita type strain (Y-104).</title>
        <authorList>
            <person name="Tice H."/>
            <person name="Mayilraj S."/>
            <person name="Sims D."/>
            <person name="Lapidus A."/>
            <person name="Nolan M."/>
            <person name="Lucas S."/>
            <person name="Glavina Del Rio T."/>
            <person name="Copeland A."/>
            <person name="Cheng J.F."/>
            <person name="Meincke L."/>
            <person name="Bruce D."/>
            <person name="Goodwin L."/>
            <person name="Pitluck S."/>
            <person name="Ivanova N."/>
            <person name="Mavromatis K."/>
            <person name="Ovchinnikova G."/>
            <person name="Pati A."/>
            <person name="Chen A."/>
            <person name="Palaniappan K."/>
            <person name="Land M."/>
            <person name="Hauser L."/>
            <person name="Chang Y.J."/>
            <person name="Jeffries C.D."/>
            <person name="Detter J.C."/>
            <person name="Brettin T."/>
            <person name="Rohde M."/>
            <person name="Goker M."/>
            <person name="Bristow J."/>
            <person name="Eisen J.A."/>
            <person name="Markowitz V."/>
            <person name="Hugenholtz P."/>
            <person name="Kyrpides N.C."/>
            <person name="Klenk H.P."/>
            <person name="Chen F."/>
        </authorList>
    </citation>
    <scope>NUCLEOTIDE SEQUENCE [LARGE SCALE GENOMIC DNA]</scope>
    <source>
        <strain evidence="4">ATCC 700099 / DSM 44233 / CIP 104796 / JCM 9543 / NBRC 105858 / Y-104</strain>
    </source>
</reference>
<accession>C8X9V0</accession>
<dbReference type="KEGG" id="nml:Namu_2920"/>
<proteinExistence type="predicted"/>
<dbReference type="EMBL" id="CP001737">
    <property type="protein sequence ID" value="ACV79258.1"/>
    <property type="molecule type" value="Genomic_DNA"/>
</dbReference>
<keyword evidence="4" id="KW-1185">Reference proteome</keyword>
<dbReference type="STRING" id="479431.Namu_2920"/>
<gene>
    <name evidence="3" type="ordered locus">Namu_2920</name>
</gene>
<dbReference type="PANTHER" id="PTHR43058">
    <property type="entry name" value="SLR0655 PROTEIN"/>
    <property type="match status" value="1"/>
</dbReference>
<dbReference type="AlphaFoldDB" id="C8X9V0"/>
<sequence>MSRHHPRGITPIEPGPGQESAWDYPRPPALLPSTKRVVVAIGDAVAPVVIADTTGAYRVLETSHPPTWYLPRADIRPEALRPSRRRSTVCEWKGAATYWDVVGPAGELIEAAGWSYQRPTERFVPMTGFVAFMPALVQCWVDGERVRPQAGGFYGGWITDDVVGPFKGEAGTWGW</sequence>
<dbReference type="eggNOG" id="COG2343">
    <property type="taxonomic scope" value="Bacteria"/>
</dbReference>
<name>C8X9V0_NAKMY</name>
<dbReference type="InterPro" id="IPR038694">
    <property type="entry name" value="DUF427_sf"/>
</dbReference>
<dbReference type="Pfam" id="PF04248">
    <property type="entry name" value="NTP_transf_9"/>
    <property type="match status" value="1"/>
</dbReference>
<evidence type="ECO:0000259" key="2">
    <source>
        <dbReference type="Pfam" id="PF04248"/>
    </source>
</evidence>
<dbReference type="HOGENOM" id="CLU_103537_0_0_11"/>
<dbReference type="PANTHER" id="PTHR43058:SF1">
    <property type="entry name" value="DUF427 DOMAIN-CONTAINING PROTEIN"/>
    <property type="match status" value="1"/>
</dbReference>